<keyword evidence="2" id="KW-0732">Signal</keyword>
<feature type="coiled-coil region" evidence="1">
    <location>
        <begin position="241"/>
        <end position="309"/>
    </location>
</feature>
<name>A0AAE3WG71_9RHOB</name>
<dbReference type="Proteomes" id="UP001226762">
    <property type="component" value="Unassembled WGS sequence"/>
</dbReference>
<evidence type="ECO:0000256" key="2">
    <source>
        <dbReference type="SAM" id="SignalP"/>
    </source>
</evidence>
<evidence type="ECO:0000313" key="3">
    <source>
        <dbReference type="EMBL" id="MDQ2092094.1"/>
    </source>
</evidence>
<evidence type="ECO:0008006" key="5">
    <source>
        <dbReference type="Google" id="ProtNLM"/>
    </source>
</evidence>
<evidence type="ECO:0000313" key="4">
    <source>
        <dbReference type="Proteomes" id="UP001226762"/>
    </source>
</evidence>
<organism evidence="3 4">
    <name type="scientific">Marimonas arenosa</name>
    <dbReference type="NCBI Taxonomy" id="1795305"/>
    <lineage>
        <taxon>Bacteria</taxon>
        <taxon>Pseudomonadati</taxon>
        <taxon>Pseudomonadota</taxon>
        <taxon>Alphaproteobacteria</taxon>
        <taxon>Rhodobacterales</taxon>
        <taxon>Paracoccaceae</taxon>
        <taxon>Marimonas</taxon>
    </lineage>
</organism>
<evidence type="ECO:0000256" key="1">
    <source>
        <dbReference type="SAM" id="Coils"/>
    </source>
</evidence>
<keyword evidence="4" id="KW-1185">Reference proteome</keyword>
<keyword evidence="1" id="KW-0175">Coiled coil</keyword>
<feature type="chain" id="PRO_5042167497" description="Chromosome partition protein Smc" evidence="2">
    <location>
        <begin position="22"/>
        <end position="611"/>
    </location>
</feature>
<sequence length="611" mass="68311">MFGNKVIAACLAAVLAGGVAAQNNPQGNGTPRLEARIAALSAAAEANPFELGMLTTLRAVEKVVQARYEYGIDNRTLGLPLLRLPMGAPRVTPAREATPETFREVVETFVADMSAARRLVKQAEAAGAEPFELTVTELWFDMNLNGMQDDGEGVEEVLAPVIFGRQGMRDWKASGHYGQAITVRFDAADQAWLAAYTHMLSGLGHAAMAFDPTPIFENVAEGRRKMSEAPDIPNIYDPEEIAAEIAALEAEQDRLEAVQKEAQDKTRKRDKELRDQINDINAQLRTRDVKNDQAKRDELEARRAELKAEQQKLWADRRVHSQNLRTIRNEISSAKAKLPLNDVTQDLQARVDKLNADYRAATKTFREAEQHVQGITDRQIALREALEVEQSTDSRAAIQTELAKLKQALKEAVSEKNTAQQSMRDIGKQKSKAEMELRLRTGTRSTPQDFRPIIDALYILITALEQQPEPAHVQAALDNWRSMISENRRFWTLLDQETDNTREWIPNARQDAALPLTIEPRVAEAWQKILDDAEDVLEGRLLIPHPLLPLGHGVSLTHYENNPTPLDLLGLIQGAALYEHVARGPRITAQSWRQFQRLTNGRAAGFALFFN</sequence>
<dbReference type="RefSeq" id="WP_306737395.1">
    <property type="nucleotide sequence ID" value="NZ_JANHAX010000007.1"/>
</dbReference>
<dbReference type="EMBL" id="JANHAX010000007">
    <property type="protein sequence ID" value="MDQ2092094.1"/>
    <property type="molecule type" value="Genomic_DNA"/>
</dbReference>
<protein>
    <recommendedName>
        <fullName evidence="5">Chromosome partition protein Smc</fullName>
    </recommendedName>
</protein>
<feature type="signal peptide" evidence="2">
    <location>
        <begin position="1"/>
        <end position="21"/>
    </location>
</feature>
<reference evidence="3" key="1">
    <citation type="submission" date="2022-07" db="EMBL/GenBank/DDBJ databases">
        <authorList>
            <person name="Otstavnykh N."/>
            <person name="Isaeva M."/>
            <person name="Bystritskaya E."/>
        </authorList>
    </citation>
    <scope>NUCLEOTIDE SEQUENCE</scope>
    <source>
        <strain evidence="3">KCTC 52189</strain>
    </source>
</reference>
<comment type="caution">
    <text evidence="3">The sequence shown here is derived from an EMBL/GenBank/DDBJ whole genome shotgun (WGS) entry which is preliminary data.</text>
</comment>
<gene>
    <name evidence="3" type="ORF">NO357_19500</name>
</gene>
<feature type="coiled-coil region" evidence="1">
    <location>
        <begin position="344"/>
        <end position="422"/>
    </location>
</feature>
<accession>A0AAE3WG71</accession>
<proteinExistence type="predicted"/>
<dbReference type="AlphaFoldDB" id="A0AAE3WG71"/>
<reference evidence="3" key="2">
    <citation type="submission" date="2023-02" db="EMBL/GenBank/DDBJ databases">
        <title>'Rhodoalgimonas zhirmunskyi' gen. nov., isolated from a red alga.</title>
        <authorList>
            <person name="Nedashkovskaya O.I."/>
            <person name="Otstavnykh N.Y."/>
            <person name="Bystritskaya E.P."/>
            <person name="Balabanova L.A."/>
            <person name="Isaeva M.P."/>
        </authorList>
    </citation>
    <scope>NUCLEOTIDE SEQUENCE</scope>
    <source>
        <strain evidence="3">KCTC 52189</strain>
    </source>
</reference>